<sequence length="104" mass="10632">MKIKVVNGKALTIAAISAAMASVVSIGGALASDLTDQQLAEIKVRNQTAETVSTTGLTGRTGTSYTTTSDERVRTQGLTGRTGTSYQPALGVGHSSGLTGRTNF</sequence>
<proteinExistence type="predicted"/>
<gene>
    <name evidence="3" type="ORF">DRB17_02000</name>
</gene>
<dbReference type="Proteomes" id="UP000253941">
    <property type="component" value="Unassembled WGS sequence"/>
</dbReference>
<dbReference type="RefSeq" id="WP_114580503.1">
    <property type="nucleotide sequence ID" value="NZ_QPMH01000002.1"/>
</dbReference>
<evidence type="ECO:0000313" key="4">
    <source>
        <dbReference type="Proteomes" id="UP000253941"/>
    </source>
</evidence>
<keyword evidence="4" id="KW-1185">Reference proteome</keyword>
<name>A0A369TGI4_9PROT</name>
<organism evidence="3 4">
    <name type="scientific">Ferruginivarius sediminum</name>
    <dbReference type="NCBI Taxonomy" id="2661937"/>
    <lineage>
        <taxon>Bacteria</taxon>
        <taxon>Pseudomonadati</taxon>
        <taxon>Pseudomonadota</taxon>
        <taxon>Alphaproteobacteria</taxon>
        <taxon>Rhodospirillales</taxon>
        <taxon>Rhodospirillaceae</taxon>
        <taxon>Ferruginivarius</taxon>
    </lineage>
</organism>
<protein>
    <submittedName>
        <fullName evidence="3">Uncharacterized protein</fullName>
    </submittedName>
</protein>
<feature type="region of interest" description="Disordered" evidence="1">
    <location>
        <begin position="53"/>
        <end position="104"/>
    </location>
</feature>
<comment type="caution">
    <text evidence="3">The sequence shown here is derived from an EMBL/GenBank/DDBJ whole genome shotgun (WGS) entry which is preliminary data.</text>
</comment>
<feature type="signal peptide" evidence="2">
    <location>
        <begin position="1"/>
        <end position="31"/>
    </location>
</feature>
<feature type="chain" id="PRO_5017060448" evidence="2">
    <location>
        <begin position="32"/>
        <end position="104"/>
    </location>
</feature>
<reference evidence="3 4" key="1">
    <citation type="submission" date="2018-07" db="EMBL/GenBank/DDBJ databases">
        <title>Venubactetium sediminum gen. nov., sp. nov., isolated from a marine solar saltern.</title>
        <authorList>
            <person name="Wang S."/>
        </authorList>
    </citation>
    <scope>NUCLEOTIDE SEQUENCE [LARGE SCALE GENOMIC DNA]</scope>
    <source>
        <strain evidence="3 4">WD2A32</strain>
    </source>
</reference>
<evidence type="ECO:0000256" key="1">
    <source>
        <dbReference type="SAM" id="MobiDB-lite"/>
    </source>
</evidence>
<accession>A0A369TGI4</accession>
<feature type="compositionally biased region" description="Low complexity" evidence="1">
    <location>
        <begin position="53"/>
        <end position="68"/>
    </location>
</feature>
<dbReference type="EMBL" id="QPMH01000002">
    <property type="protein sequence ID" value="RDD63247.1"/>
    <property type="molecule type" value="Genomic_DNA"/>
</dbReference>
<evidence type="ECO:0000313" key="3">
    <source>
        <dbReference type="EMBL" id="RDD63247.1"/>
    </source>
</evidence>
<feature type="compositionally biased region" description="Polar residues" evidence="1">
    <location>
        <begin position="76"/>
        <end position="87"/>
    </location>
</feature>
<evidence type="ECO:0000256" key="2">
    <source>
        <dbReference type="SAM" id="SignalP"/>
    </source>
</evidence>
<keyword evidence="2" id="KW-0732">Signal</keyword>
<dbReference type="AlphaFoldDB" id="A0A369TGI4"/>